<organism evidence="1 2">
    <name type="scientific">Marchantia polymorpha</name>
    <name type="common">Common liverwort</name>
    <name type="synonym">Marchantia aquatica</name>
    <dbReference type="NCBI Taxonomy" id="3197"/>
    <lineage>
        <taxon>Eukaryota</taxon>
        <taxon>Viridiplantae</taxon>
        <taxon>Streptophyta</taxon>
        <taxon>Embryophyta</taxon>
        <taxon>Marchantiophyta</taxon>
        <taxon>Marchantiopsida</taxon>
        <taxon>Marchantiidae</taxon>
        <taxon>Marchantiales</taxon>
        <taxon>Marchantiaceae</taxon>
        <taxon>Marchantia</taxon>
    </lineage>
</organism>
<name>A0A2R6VWT9_MARPO</name>
<evidence type="ECO:0000313" key="1">
    <source>
        <dbReference type="EMBL" id="PTQ26077.1"/>
    </source>
</evidence>
<sequence length="89" mass="10256">MMQVLVILFLASLEHAYFWLFSWLLLGIRNVLDTDAVQRFVRKFCQNFMHMFGSSPGNFWRSRLSWILMSSGNSSANSAKISCTLFGLL</sequence>
<dbReference type="EMBL" id="KZ772945">
    <property type="protein sequence ID" value="PTQ26077.1"/>
    <property type="molecule type" value="Genomic_DNA"/>
</dbReference>
<dbReference type="Proteomes" id="UP000244005">
    <property type="component" value="Chromosome Y"/>
</dbReference>
<keyword evidence="2" id="KW-1185">Reference proteome</keyword>
<dbReference type="AlphaFoldDB" id="A0A2R6VWT9"/>
<proteinExistence type="predicted"/>
<dbReference type="EMBL" id="KZ772945">
    <property type="protein sequence ID" value="PTQ26076.1"/>
    <property type="molecule type" value="Genomic_DNA"/>
</dbReference>
<evidence type="ECO:0000313" key="2">
    <source>
        <dbReference type="Proteomes" id="UP000244005"/>
    </source>
</evidence>
<protein>
    <submittedName>
        <fullName evidence="1">Uncharacterized protein</fullName>
    </submittedName>
</protein>
<reference evidence="1" key="2">
    <citation type="submission" date="2017-12" db="EMBL/GenBank/DDBJ databases">
        <title>WGS assembly of Marchantia polymorpha.</title>
        <authorList>
            <person name="Bowman J.L."/>
            <person name="Kohchi T."/>
            <person name="Yamato K.T."/>
            <person name="Jenkins J."/>
            <person name="Shu S."/>
            <person name="Ishizaki K."/>
            <person name="Yamaoka S."/>
            <person name="Nishihama R."/>
            <person name="Nakamura Y."/>
            <person name="Berger F."/>
            <person name="Adam C."/>
            <person name="Aki S.S."/>
            <person name="Althoff F."/>
            <person name="Araki T."/>
            <person name="Arteaga-Vazquez M.A."/>
            <person name="Balasubrmanian S."/>
            <person name="Bauer D."/>
            <person name="Boehm C.R."/>
            <person name="Briginshaw L."/>
            <person name="Caballero-Perez J."/>
            <person name="Catarino B."/>
            <person name="Chen F."/>
            <person name="Chiyoda S."/>
            <person name="Chovatia M."/>
            <person name="Davies K.M."/>
            <person name="Delmans M."/>
            <person name="Demura T."/>
            <person name="Dierschke T."/>
            <person name="Dolan L."/>
            <person name="Dorantes-Acosta A.E."/>
            <person name="Eklund D.M."/>
            <person name="Florent S.N."/>
            <person name="Flores-Sandoval E."/>
            <person name="Fujiyama A."/>
            <person name="Fukuzawa H."/>
            <person name="Galik B."/>
            <person name="Grimanelli D."/>
            <person name="Grimwood J."/>
            <person name="Grossniklaus U."/>
            <person name="Hamada T."/>
            <person name="Haseloff J."/>
            <person name="Hetherington A.J."/>
            <person name="Higo A."/>
            <person name="Hirakawa Y."/>
            <person name="Hundley H.N."/>
            <person name="Ikeda Y."/>
            <person name="Inoue K."/>
            <person name="Inoue S."/>
            <person name="Ishida S."/>
            <person name="Jia Q."/>
            <person name="Kakita M."/>
            <person name="Kanazawa T."/>
            <person name="Kawai Y."/>
            <person name="Kawashima T."/>
            <person name="Kennedy M."/>
            <person name="Kinose K."/>
            <person name="Kinoshita T."/>
            <person name="Kohara Y."/>
            <person name="Koide E."/>
            <person name="Komatsu K."/>
            <person name="Kopischke S."/>
            <person name="Kubo M."/>
            <person name="Kyozuka J."/>
            <person name="Lagercrantz U."/>
            <person name="Lin S.S."/>
            <person name="Lindquist E."/>
            <person name="Lipzen A.M."/>
            <person name="Lu C."/>
            <person name="Luna E.D."/>
            <person name="Martienssen R.A."/>
            <person name="Minamino N."/>
            <person name="Mizutani M."/>
            <person name="Mizutani M."/>
            <person name="Mochizuki N."/>
            <person name="Monte I."/>
            <person name="Mosher R."/>
            <person name="Nagasaki H."/>
            <person name="Nakagami H."/>
            <person name="Naramoto S."/>
            <person name="Nishitani K."/>
            <person name="Ohtani M."/>
            <person name="Okamoto T."/>
            <person name="Okumura M."/>
            <person name="Phillips J."/>
            <person name="Pollak B."/>
            <person name="Reinders A."/>
            <person name="Roevekamp M."/>
            <person name="Sano R."/>
            <person name="Sawa S."/>
            <person name="Schmid M.W."/>
            <person name="Shirakawa M."/>
            <person name="Solano R."/>
            <person name="Spunde A."/>
            <person name="Suetsugu N."/>
            <person name="Sugano S."/>
            <person name="Sugiyama A."/>
            <person name="Sun R."/>
            <person name="Suzuki Y."/>
            <person name="Takenaka M."/>
            <person name="Takezawa D."/>
            <person name="Tomogane H."/>
            <person name="Tsuzuki M."/>
            <person name="Ueda T."/>
            <person name="Umeda M."/>
            <person name="Ward J.M."/>
            <person name="Watanabe Y."/>
            <person name="Yazaki K."/>
            <person name="Yokoyama R."/>
            <person name="Yoshitake Y."/>
            <person name="Yotsui I."/>
            <person name="Zachgo S."/>
            <person name="Schmutz J."/>
        </authorList>
    </citation>
    <scope>NUCLEOTIDE SEQUENCE [LARGE SCALE GENOMIC DNA]</scope>
    <source>
        <strain evidence="1">Tak-1</strain>
    </source>
</reference>
<gene>
    <name evidence="1" type="ORF">MARPO_YB0024</name>
</gene>
<dbReference type="EMBL" id="KZ772945">
    <property type="protein sequence ID" value="PTQ26078.1"/>
    <property type="molecule type" value="Genomic_DNA"/>
</dbReference>
<dbReference type="Gramene" id="MpVg00270.1">
    <property type="protein sequence ID" value="MpVg00270.1.cds1"/>
    <property type="gene ID" value="MpVg00270"/>
</dbReference>
<reference evidence="2" key="1">
    <citation type="journal article" date="2017" name="Cell">
        <title>Insights into land plant evolution garnered from the Marchantia polymorpha genome.</title>
        <authorList>
            <person name="Bowman J.L."/>
            <person name="Kohchi T."/>
            <person name="Yamato K.T."/>
            <person name="Jenkins J."/>
            <person name="Shu S."/>
            <person name="Ishizaki K."/>
            <person name="Yamaoka S."/>
            <person name="Nishihama R."/>
            <person name="Nakamura Y."/>
            <person name="Berger F."/>
            <person name="Adam C."/>
            <person name="Aki S.S."/>
            <person name="Althoff F."/>
            <person name="Araki T."/>
            <person name="Arteaga-Vazquez M.A."/>
            <person name="Balasubrmanian S."/>
            <person name="Barry K."/>
            <person name="Bauer D."/>
            <person name="Boehm C.R."/>
            <person name="Briginshaw L."/>
            <person name="Caballero-Perez J."/>
            <person name="Catarino B."/>
            <person name="Chen F."/>
            <person name="Chiyoda S."/>
            <person name="Chovatia M."/>
            <person name="Davies K.M."/>
            <person name="Delmans M."/>
            <person name="Demura T."/>
            <person name="Dierschke T."/>
            <person name="Dolan L."/>
            <person name="Dorantes-Acosta A.E."/>
            <person name="Eklund D.M."/>
            <person name="Florent S.N."/>
            <person name="Flores-Sandoval E."/>
            <person name="Fujiyama A."/>
            <person name="Fukuzawa H."/>
            <person name="Galik B."/>
            <person name="Grimanelli D."/>
            <person name="Grimwood J."/>
            <person name="Grossniklaus U."/>
            <person name="Hamada T."/>
            <person name="Haseloff J."/>
            <person name="Hetherington A.J."/>
            <person name="Higo A."/>
            <person name="Hirakawa Y."/>
            <person name="Hundley H.N."/>
            <person name="Ikeda Y."/>
            <person name="Inoue K."/>
            <person name="Inoue S.I."/>
            <person name="Ishida S."/>
            <person name="Jia Q."/>
            <person name="Kakita M."/>
            <person name="Kanazawa T."/>
            <person name="Kawai Y."/>
            <person name="Kawashima T."/>
            <person name="Kennedy M."/>
            <person name="Kinose K."/>
            <person name="Kinoshita T."/>
            <person name="Kohara Y."/>
            <person name="Koide E."/>
            <person name="Komatsu K."/>
            <person name="Kopischke S."/>
            <person name="Kubo M."/>
            <person name="Kyozuka J."/>
            <person name="Lagercrantz U."/>
            <person name="Lin S.S."/>
            <person name="Lindquist E."/>
            <person name="Lipzen A.M."/>
            <person name="Lu C.W."/>
            <person name="De Luna E."/>
            <person name="Martienssen R.A."/>
            <person name="Minamino N."/>
            <person name="Mizutani M."/>
            <person name="Mizutani M."/>
            <person name="Mochizuki N."/>
            <person name="Monte I."/>
            <person name="Mosher R."/>
            <person name="Nagasaki H."/>
            <person name="Nakagami H."/>
            <person name="Naramoto S."/>
            <person name="Nishitani K."/>
            <person name="Ohtani M."/>
            <person name="Okamoto T."/>
            <person name="Okumura M."/>
            <person name="Phillips J."/>
            <person name="Pollak B."/>
            <person name="Reinders A."/>
            <person name="Rovekamp M."/>
            <person name="Sano R."/>
            <person name="Sawa S."/>
            <person name="Schmid M.W."/>
            <person name="Shirakawa M."/>
            <person name="Solano R."/>
            <person name="Spunde A."/>
            <person name="Suetsugu N."/>
            <person name="Sugano S."/>
            <person name="Sugiyama A."/>
            <person name="Sun R."/>
            <person name="Suzuki Y."/>
            <person name="Takenaka M."/>
            <person name="Takezawa D."/>
            <person name="Tomogane H."/>
            <person name="Tsuzuki M."/>
            <person name="Ueda T."/>
            <person name="Umeda M."/>
            <person name="Ward J.M."/>
            <person name="Watanabe Y."/>
            <person name="Yazaki K."/>
            <person name="Yokoyama R."/>
            <person name="Yoshitake Y."/>
            <person name="Yotsui I."/>
            <person name="Zachgo S."/>
            <person name="Schmutz J."/>
        </authorList>
    </citation>
    <scope>NUCLEOTIDE SEQUENCE [LARGE SCALE GENOMIC DNA]</scope>
    <source>
        <strain evidence="2">Tak-1</strain>
    </source>
</reference>
<accession>A0A2R6VWT9</accession>